<evidence type="ECO:0000256" key="1">
    <source>
        <dbReference type="ARBA" id="ARBA00023015"/>
    </source>
</evidence>
<gene>
    <name evidence="7" type="ORF">ANIA_00223</name>
</gene>
<evidence type="ECO:0000313" key="8">
    <source>
        <dbReference type="Proteomes" id="UP000000560"/>
    </source>
</evidence>
<dbReference type="GO" id="GO:0003677">
    <property type="term" value="F:DNA binding"/>
    <property type="evidence" value="ECO:0007669"/>
    <property type="project" value="UniProtKB-KW"/>
</dbReference>
<dbReference type="CDD" id="cd00067">
    <property type="entry name" value="GAL4"/>
    <property type="match status" value="1"/>
</dbReference>
<dbReference type="EMBL" id="BN001308">
    <property type="protein sequence ID" value="CBF89939.1"/>
    <property type="molecule type" value="Genomic_DNA"/>
</dbReference>
<dbReference type="Proteomes" id="UP000000560">
    <property type="component" value="Chromosome VIII"/>
</dbReference>
<dbReference type="InterPro" id="IPR001138">
    <property type="entry name" value="Zn2Cys6_DnaBD"/>
</dbReference>
<keyword evidence="8" id="KW-1185">Reference proteome</keyword>
<feature type="compositionally biased region" description="Low complexity" evidence="5">
    <location>
        <begin position="71"/>
        <end position="85"/>
    </location>
</feature>
<dbReference type="PANTHER" id="PTHR31069:SF31">
    <property type="entry name" value="MONODICTYPHENONE CLUSTER TRANSCRIPTION FACTOR-RELATED"/>
    <property type="match status" value="1"/>
</dbReference>
<evidence type="ECO:0000256" key="4">
    <source>
        <dbReference type="ARBA" id="ARBA00023242"/>
    </source>
</evidence>
<keyword evidence="2" id="KW-0238">DNA-binding</keyword>
<proteinExistence type="predicted"/>
<evidence type="ECO:0000256" key="3">
    <source>
        <dbReference type="ARBA" id="ARBA00023163"/>
    </source>
</evidence>
<protein>
    <submittedName>
        <fullName evidence="7">Zn(II)2Cys6 transcription factor (Eurofung)</fullName>
    </submittedName>
</protein>
<name>Q5BGV7_EMENI</name>
<dbReference type="PROSITE" id="PS00463">
    <property type="entry name" value="ZN2_CY6_FUNGAL_1"/>
    <property type="match status" value="1"/>
</dbReference>
<feature type="domain" description="Zn(2)-C6 fungal-type" evidence="6">
    <location>
        <begin position="18"/>
        <end position="48"/>
    </location>
</feature>
<dbReference type="PANTHER" id="PTHR31069">
    <property type="entry name" value="OLEATE-ACTIVATED TRANSCRIPTION FACTOR 1-RELATED"/>
    <property type="match status" value="1"/>
</dbReference>
<dbReference type="OMA" id="NECHAAK"/>
<dbReference type="PRINTS" id="PR00755">
    <property type="entry name" value="AFLATOXINBRP"/>
</dbReference>
<dbReference type="InParanoid" id="Q5BGV7"/>
<dbReference type="PROSITE" id="PS50048">
    <property type="entry name" value="ZN2_CY6_FUNGAL_2"/>
    <property type="match status" value="1"/>
</dbReference>
<dbReference type="Pfam" id="PF00172">
    <property type="entry name" value="Zn_clus"/>
    <property type="match status" value="1"/>
</dbReference>
<dbReference type="InterPro" id="IPR050675">
    <property type="entry name" value="OAF3"/>
</dbReference>
<evidence type="ECO:0000256" key="2">
    <source>
        <dbReference type="ARBA" id="ARBA00023125"/>
    </source>
</evidence>
<dbReference type="OrthoDB" id="2740448at2759"/>
<dbReference type="STRING" id="227321.Q5BGV7"/>
<dbReference type="GeneID" id="2875999"/>
<dbReference type="GO" id="GO:0008270">
    <property type="term" value="F:zinc ion binding"/>
    <property type="evidence" value="ECO:0007669"/>
    <property type="project" value="InterPro"/>
</dbReference>
<dbReference type="RefSeq" id="XP_657827.1">
    <property type="nucleotide sequence ID" value="XM_652735.1"/>
</dbReference>
<evidence type="ECO:0000313" key="7">
    <source>
        <dbReference type="EMBL" id="CBF89939.1"/>
    </source>
</evidence>
<sequence>MESSSYTNSKRPPKLRSACNECHAAKVRCSGEKTGCQRCSNLRLKCAFSISRIGKVPGKRSKANRATVTGSTSSSASLSISSSSLSTPIMSPPLPMTSYSYDSPRAYEARNAIPIPASHPFTHEYAAGLSLANETSYAQSSPSYLTQSRPEESSSLNNLCWAPELDQLGGPGLLSPEWEIDAEESFLQVPPQPPTSVPTYVDVTSDGRNASEAYESPTESIPPSQYPLYLHLLQSIDHSMRLANQCRSPGQHTSTQDMILAATQRYLTTLLQTTESLSFTHTYSEEHLLFSVALDKIIYLLKVGYTDLRRQMEVYESMCIGVAEPAKGWVRYGAFGMDVFEQVSYCRKLFVEEVKRAGLCLDRLMEAMGYLAMTGSSSSSPGRHERLCEEMKRRLDGLMDSLEGDQGAQGVHLSTMISFTCHFQDLLAAILSYQYDMPHAGSRQNEFYAGFDGTAFIRRVITRLETQGFILSTSKRNILQMDKFGILSSLLYDQYRTSGT</sequence>
<keyword evidence="3" id="KW-0804">Transcription</keyword>
<keyword evidence="1" id="KW-0805">Transcription regulation</keyword>
<dbReference type="GO" id="GO:0000981">
    <property type="term" value="F:DNA-binding transcription factor activity, RNA polymerase II-specific"/>
    <property type="evidence" value="ECO:0007669"/>
    <property type="project" value="InterPro"/>
</dbReference>
<organism evidence="7 8">
    <name type="scientific">Emericella nidulans (strain FGSC A4 / ATCC 38163 / CBS 112.46 / NRRL 194 / M139)</name>
    <name type="common">Aspergillus nidulans</name>
    <dbReference type="NCBI Taxonomy" id="227321"/>
    <lineage>
        <taxon>Eukaryota</taxon>
        <taxon>Fungi</taxon>
        <taxon>Dikarya</taxon>
        <taxon>Ascomycota</taxon>
        <taxon>Pezizomycotina</taxon>
        <taxon>Eurotiomycetes</taxon>
        <taxon>Eurotiomycetidae</taxon>
        <taxon>Eurotiales</taxon>
        <taxon>Aspergillaceae</taxon>
        <taxon>Aspergillus</taxon>
        <taxon>Aspergillus subgen. Nidulantes</taxon>
    </lineage>
</organism>
<dbReference type="SUPFAM" id="SSF57701">
    <property type="entry name" value="Zn2/Cys6 DNA-binding domain"/>
    <property type="match status" value="1"/>
</dbReference>
<evidence type="ECO:0000259" key="6">
    <source>
        <dbReference type="PROSITE" id="PS50048"/>
    </source>
</evidence>
<keyword evidence="4" id="KW-0539">Nucleus</keyword>
<dbReference type="InterPro" id="IPR036864">
    <property type="entry name" value="Zn2-C6_fun-type_DNA-bd_sf"/>
</dbReference>
<dbReference type="AlphaFoldDB" id="Q5BGV7"/>
<accession>Q5BGV7</accession>
<reference evidence="8" key="2">
    <citation type="journal article" date="2009" name="Fungal Genet. Biol.">
        <title>The 2008 update of the Aspergillus nidulans genome annotation: a community effort.</title>
        <authorList>
            <person name="Wortman J.R."/>
            <person name="Gilsenan J.M."/>
            <person name="Joardar V."/>
            <person name="Deegan J."/>
            <person name="Clutterbuck J."/>
            <person name="Andersen M.R."/>
            <person name="Archer D."/>
            <person name="Bencina M."/>
            <person name="Braus G."/>
            <person name="Coutinho P."/>
            <person name="von Dohren H."/>
            <person name="Doonan J."/>
            <person name="Driessen A.J."/>
            <person name="Durek P."/>
            <person name="Espeso E."/>
            <person name="Fekete E."/>
            <person name="Flipphi M."/>
            <person name="Estrada C.G."/>
            <person name="Geysens S."/>
            <person name="Goldman G."/>
            <person name="de Groot P.W."/>
            <person name="Hansen K."/>
            <person name="Harris S.D."/>
            <person name="Heinekamp T."/>
            <person name="Helmstaedt K."/>
            <person name="Henrissat B."/>
            <person name="Hofmann G."/>
            <person name="Homan T."/>
            <person name="Horio T."/>
            <person name="Horiuchi H."/>
            <person name="James S."/>
            <person name="Jones M."/>
            <person name="Karaffa L."/>
            <person name="Karanyi Z."/>
            <person name="Kato M."/>
            <person name="Keller N."/>
            <person name="Kelly D.E."/>
            <person name="Kiel J.A."/>
            <person name="Kim J.M."/>
            <person name="van der Klei I.J."/>
            <person name="Klis F.M."/>
            <person name="Kovalchuk A."/>
            <person name="Krasevec N."/>
            <person name="Kubicek C.P."/>
            <person name="Liu B."/>
            <person name="Maccabe A."/>
            <person name="Meyer V."/>
            <person name="Mirabito P."/>
            <person name="Miskei M."/>
            <person name="Mos M."/>
            <person name="Mullins J."/>
            <person name="Nelson D.R."/>
            <person name="Nielsen J."/>
            <person name="Oakley B.R."/>
            <person name="Osmani S.A."/>
            <person name="Pakula T."/>
            <person name="Paszewski A."/>
            <person name="Paulsen I."/>
            <person name="Pilsyk S."/>
            <person name="Pocsi I."/>
            <person name="Punt P.J."/>
            <person name="Ram A.F."/>
            <person name="Ren Q."/>
            <person name="Robellet X."/>
            <person name="Robson G."/>
            <person name="Seiboth B."/>
            <person name="van Solingen P."/>
            <person name="Specht T."/>
            <person name="Sun J."/>
            <person name="Taheri-Talesh N."/>
            <person name="Takeshita N."/>
            <person name="Ussery D."/>
            <person name="vanKuyk P.A."/>
            <person name="Visser H."/>
            <person name="van de Vondervoort P.J."/>
            <person name="de Vries R.P."/>
            <person name="Walton J."/>
            <person name="Xiang X."/>
            <person name="Xiong Y."/>
            <person name="Zeng A.P."/>
            <person name="Brandt B.W."/>
            <person name="Cornell M.J."/>
            <person name="van den Hondel C.A."/>
            <person name="Visser J."/>
            <person name="Oliver S.G."/>
            <person name="Turner G."/>
        </authorList>
    </citation>
    <scope>GENOME REANNOTATION</scope>
    <source>
        <strain evidence="8">FGSC A4 / ATCC 38163 / CBS 112.46 / NRRL 194 / M139</strain>
    </source>
</reference>
<evidence type="ECO:0000256" key="5">
    <source>
        <dbReference type="SAM" id="MobiDB-lite"/>
    </source>
</evidence>
<dbReference type="SMART" id="SM00066">
    <property type="entry name" value="GAL4"/>
    <property type="match status" value="1"/>
</dbReference>
<reference evidence="8" key="1">
    <citation type="journal article" date="2005" name="Nature">
        <title>Sequencing of Aspergillus nidulans and comparative analysis with A. fumigatus and A. oryzae.</title>
        <authorList>
            <person name="Galagan J.E."/>
            <person name="Calvo S.E."/>
            <person name="Cuomo C."/>
            <person name="Ma L.J."/>
            <person name="Wortman J.R."/>
            <person name="Batzoglou S."/>
            <person name="Lee S.I."/>
            <person name="Basturkmen M."/>
            <person name="Spevak C.C."/>
            <person name="Clutterbuck J."/>
            <person name="Kapitonov V."/>
            <person name="Jurka J."/>
            <person name="Scazzocchio C."/>
            <person name="Farman M."/>
            <person name="Butler J."/>
            <person name="Purcell S."/>
            <person name="Harris S."/>
            <person name="Braus G.H."/>
            <person name="Draht O."/>
            <person name="Busch S."/>
            <person name="D'Enfert C."/>
            <person name="Bouchier C."/>
            <person name="Goldman G.H."/>
            <person name="Bell-Pedersen D."/>
            <person name="Griffiths-Jones S."/>
            <person name="Doonan J.H."/>
            <person name="Yu J."/>
            <person name="Vienken K."/>
            <person name="Pain A."/>
            <person name="Freitag M."/>
            <person name="Selker E.U."/>
            <person name="Archer D.B."/>
            <person name="Penalva M.A."/>
            <person name="Oakley B.R."/>
            <person name="Momany M."/>
            <person name="Tanaka T."/>
            <person name="Kumagai T."/>
            <person name="Asai K."/>
            <person name="Machida M."/>
            <person name="Nierman W.C."/>
            <person name="Denning D.W."/>
            <person name="Caddick M."/>
            <person name="Hynes M."/>
            <person name="Paoletti M."/>
            <person name="Fischer R."/>
            <person name="Miller B."/>
            <person name="Dyer P."/>
            <person name="Sachs M.S."/>
            <person name="Osmani S.A."/>
            <person name="Birren B.W."/>
        </authorList>
    </citation>
    <scope>NUCLEOTIDE SEQUENCE [LARGE SCALE GENOMIC DNA]</scope>
    <source>
        <strain evidence="8">FGSC A4 / ATCC 38163 / CBS 112.46 / NRRL 194 / M139</strain>
    </source>
</reference>
<dbReference type="HOGENOM" id="CLU_545149_0_0_1"/>
<accession>C8VUN6</accession>
<feature type="region of interest" description="Disordered" evidence="5">
    <location>
        <begin position="59"/>
        <end position="85"/>
    </location>
</feature>
<dbReference type="Gene3D" id="4.10.240.10">
    <property type="entry name" value="Zn(2)-C6 fungal-type DNA-binding domain"/>
    <property type="match status" value="1"/>
</dbReference>
<dbReference type="KEGG" id="ani:ANIA_00223"/>